<evidence type="ECO:0000256" key="4">
    <source>
        <dbReference type="ARBA" id="ARBA00023054"/>
    </source>
</evidence>
<dbReference type="PROSITE" id="PS00411">
    <property type="entry name" value="KINESIN_MOTOR_1"/>
    <property type="match status" value="1"/>
</dbReference>
<dbReference type="SMART" id="SM00129">
    <property type="entry name" value="KISc"/>
    <property type="match status" value="1"/>
</dbReference>
<keyword evidence="12" id="KW-1185">Reference proteome</keyword>
<feature type="coiled-coil region" evidence="8">
    <location>
        <begin position="776"/>
        <end position="810"/>
    </location>
</feature>
<protein>
    <recommendedName>
        <fullName evidence="10">Kinesin motor domain-containing protein</fullName>
    </recommendedName>
</protein>
<dbReference type="Proteomes" id="UP001188597">
    <property type="component" value="Unassembled WGS sequence"/>
</dbReference>
<evidence type="ECO:0000256" key="5">
    <source>
        <dbReference type="ARBA" id="ARBA00023175"/>
    </source>
</evidence>
<dbReference type="InterPro" id="IPR027417">
    <property type="entry name" value="P-loop_NTPase"/>
</dbReference>
<dbReference type="SUPFAM" id="SSF52540">
    <property type="entry name" value="P-loop containing nucleoside triphosphate hydrolases"/>
    <property type="match status" value="1"/>
</dbReference>
<dbReference type="InterPro" id="IPR036961">
    <property type="entry name" value="Kinesin_motor_dom_sf"/>
</dbReference>
<evidence type="ECO:0000256" key="8">
    <source>
        <dbReference type="SAM" id="Coils"/>
    </source>
</evidence>
<reference evidence="11" key="1">
    <citation type="submission" date="2022-12" db="EMBL/GenBank/DDBJ databases">
        <title>Draft genome assemblies for two species of Escallonia (Escalloniales).</title>
        <authorList>
            <person name="Chanderbali A."/>
            <person name="Dervinis C."/>
            <person name="Anghel I."/>
            <person name="Soltis D."/>
            <person name="Soltis P."/>
            <person name="Zapata F."/>
        </authorList>
    </citation>
    <scope>NUCLEOTIDE SEQUENCE</scope>
    <source>
        <strain evidence="11">UCBG64.0493</strain>
        <tissue evidence="11">Leaf</tissue>
    </source>
</reference>
<accession>A0AA88X2G2</accession>
<evidence type="ECO:0000256" key="3">
    <source>
        <dbReference type="ARBA" id="ARBA00022840"/>
    </source>
</evidence>
<evidence type="ECO:0000259" key="10">
    <source>
        <dbReference type="PROSITE" id="PS50067"/>
    </source>
</evidence>
<feature type="domain" description="Kinesin motor" evidence="10">
    <location>
        <begin position="1"/>
        <end position="179"/>
    </location>
</feature>
<name>A0AA88X2G2_9ASTE</name>
<feature type="coiled-coil region" evidence="8">
    <location>
        <begin position="908"/>
        <end position="963"/>
    </location>
</feature>
<evidence type="ECO:0000256" key="2">
    <source>
        <dbReference type="ARBA" id="ARBA00022741"/>
    </source>
</evidence>
<dbReference type="PRINTS" id="PR00380">
    <property type="entry name" value="KINESINHEAVY"/>
</dbReference>
<comment type="caution">
    <text evidence="7">Lacks conserved residue(s) required for the propagation of feature annotation.</text>
</comment>
<dbReference type="InterPro" id="IPR019821">
    <property type="entry name" value="Kinesin_motor_CS"/>
</dbReference>
<feature type="region of interest" description="Disordered" evidence="9">
    <location>
        <begin position="401"/>
        <end position="464"/>
    </location>
</feature>
<keyword evidence="1" id="KW-0493">Microtubule</keyword>
<organism evidence="11 12">
    <name type="scientific">Escallonia herrerae</name>
    <dbReference type="NCBI Taxonomy" id="1293975"/>
    <lineage>
        <taxon>Eukaryota</taxon>
        <taxon>Viridiplantae</taxon>
        <taxon>Streptophyta</taxon>
        <taxon>Embryophyta</taxon>
        <taxon>Tracheophyta</taxon>
        <taxon>Spermatophyta</taxon>
        <taxon>Magnoliopsida</taxon>
        <taxon>eudicotyledons</taxon>
        <taxon>Gunneridae</taxon>
        <taxon>Pentapetalae</taxon>
        <taxon>asterids</taxon>
        <taxon>campanulids</taxon>
        <taxon>Escalloniales</taxon>
        <taxon>Escalloniaceae</taxon>
        <taxon>Escallonia</taxon>
    </lineage>
</organism>
<evidence type="ECO:0000256" key="1">
    <source>
        <dbReference type="ARBA" id="ARBA00022701"/>
    </source>
</evidence>
<dbReference type="GO" id="GO:0005524">
    <property type="term" value="F:ATP binding"/>
    <property type="evidence" value="ECO:0007669"/>
    <property type="project" value="UniProtKB-KW"/>
</dbReference>
<dbReference type="PANTHER" id="PTHR37739">
    <property type="entry name" value="KINESIN-LIKE PROTEIN KIN-12D"/>
    <property type="match status" value="1"/>
</dbReference>
<sequence length="1029" mass="114876">MAWLYAVEAKFCGGAAVRRHHSWPTAAVRRITNGLEADLTATVSCRGKATRFSDGDSGDRALSVADGLSRLKSSRINLVDLAGSERQKLTGAAGERLKEAGNINRSLSQLGNLINILAEVSQTGKHRHIPYRDSKLTFLLQESLGGNAKLAMVCAISPAQSCKSETLSTLRFAQRAKAIKNKAVVNEEMQDDVNDELLRMRKNGNQTEPNGGYSTGWNARRSLNLLKFSLNRPMTLPHVDEDGDEEMEIVGEADQVALHLGQGENNTLDQCKVEATQLASQFLASKEGNSELRPKSPTICMVQGSEDKDINMEEEVSEQVDKHEVVNFHCRESGMDRAGCSKADVLSHCNRIDDVLDKNSFAQGSEECLPSSVGLLNEELPGEPVEYSTLLCVESATQIPADDTVPGTHQFQNGSGDSMAPRVSIAPCDGSPVLTSPTPSASPRVTSSRKSIRTSSMLTASQKDLKDSNVPLEEVHSSFAKPSKSTCLNALPDQTTKSCYAPTELLAASLHRGLEIIDSHRNSAAFRRSSFRFPYKPADFKPILIQKVDVGVQTQFLEEDSKEYLCSRCKCRDLQQLNDAIDCSNLQLVPVDGSQSADKPKKQVPKAVEKVLAGAIRREMALEEYCSKQNSEILQLNRLVQQYKHERECNAIIGQTREEKILLKEKYEKHPEVLRTKIELKRVQDELERYQNFFDMGERDILLEEIQDLKSQLQYYVDFSPARKLSPVLRLTYSCDPNNVPPLYTIPESTEENAEQKLELERIRWTEAESNWISLAEELRIELEASRSLAEKLKQDLDMEQKCSEELKEAMQMAMAGHARMLEQYAELQEKHIQMLARQRQIQDGIEDVKKAAAKAGVRGAESKFINALAAGISALRVERERERQYLKDENRGLQAQLRDTAEAVQAAGELLVRLKEAEEAVATAQAQAAEAGQETENASKVIDKLKKKHEKEVSTLNRLLGESRAPQEALRPVYDDTDVAKNDAREAHSIGDQQWREEFEPFYNVEEVEFSKLAEPSSWFSGYDRCNI</sequence>
<keyword evidence="5" id="KW-0505">Motor protein</keyword>
<dbReference type="Pfam" id="PF00225">
    <property type="entry name" value="Kinesin"/>
    <property type="match status" value="1"/>
</dbReference>
<evidence type="ECO:0000256" key="9">
    <source>
        <dbReference type="SAM" id="MobiDB-lite"/>
    </source>
</evidence>
<feature type="compositionally biased region" description="Polar residues" evidence="9">
    <location>
        <begin position="407"/>
        <end position="416"/>
    </location>
</feature>
<dbReference type="InterPro" id="IPR044986">
    <property type="entry name" value="KIF15/KIN-12"/>
</dbReference>
<evidence type="ECO:0000256" key="6">
    <source>
        <dbReference type="ARBA" id="ARBA00034488"/>
    </source>
</evidence>
<dbReference type="PANTHER" id="PTHR37739:SF16">
    <property type="entry name" value="KINESIN-LIKE PROTEIN"/>
    <property type="match status" value="1"/>
</dbReference>
<dbReference type="GO" id="GO:0007018">
    <property type="term" value="P:microtubule-based movement"/>
    <property type="evidence" value="ECO:0007669"/>
    <property type="project" value="InterPro"/>
</dbReference>
<dbReference type="GO" id="GO:0005874">
    <property type="term" value="C:microtubule"/>
    <property type="evidence" value="ECO:0007669"/>
    <property type="project" value="UniProtKB-KW"/>
</dbReference>
<dbReference type="EMBL" id="JAVXUP010000098">
    <property type="protein sequence ID" value="KAK3038366.1"/>
    <property type="molecule type" value="Genomic_DNA"/>
</dbReference>
<dbReference type="PROSITE" id="PS50067">
    <property type="entry name" value="KINESIN_MOTOR_2"/>
    <property type="match status" value="1"/>
</dbReference>
<dbReference type="Gene3D" id="3.40.850.10">
    <property type="entry name" value="Kinesin motor domain"/>
    <property type="match status" value="1"/>
</dbReference>
<dbReference type="GO" id="GO:0003777">
    <property type="term" value="F:microtubule motor activity"/>
    <property type="evidence" value="ECO:0007669"/>
    <property type="project" value="InterPro"/>
</dbReference>
<dbReference type="AlphaFoldDB" id="A0AA88X2G2"/>
<evidence type="ECO:0000256" key="7">
    <source>
        <dbReference type="PROSITE-ProRule" id="PRU00283"/>
    </source>
</evidence>
<comment type="similarity">
    <text evidence="6">Belongs to the TRAFAC class myosin-kinesin ATPase superfamily. Kinesin family. KIN-12 subfamily.</text>
</comment>
<proteinExistence type="inferred from homology"/>
<gene>
    <name evidence="11" type="ORF">RJ639_031462</name>
</gene>
<feature type="compositionally biased region" description="Polar residues" evidence="9">
    <location>
        <begin position="433"/>
        <end position="462"/>
    </location>
</feature>
<evidence type="ECO:0000313" key="12">
    <source>
        <dbReference type="Proteomes" id="UP001188597"/>
    </source>
</evidence>
<keyword evidence="4 8" id="KW-0175">Coiled coil</keyword>
<dbReference type="InterPro" id="IPR001752">
    <property type="entry name" value="Kinesin_motor_dom"/>
</dbReference>
<comment type="caution">
    <text evidence="11">The sequence shown here is derived from an EMBL/GenBank/DDBJ whole genome shotgun (WGS) entry which is preliminary data.</text>
</comment>
<evidence type="ECO:0000313" key="11">
    <source>
        <dbReference type="EMBL" id="KAK3038366.1"/>
    </source>
</evidence>
<keyword evidence="3" id="KW-0067">ATP-binding</keyword>
<keyword evidence="2" id="KW-0547">Nucleotide-binding</keyword>
<dbReference type="GO" id="GO:0008017">
    <property type="term" value="F:microtubule binding"/>
    <property type="evidence" value="ECO:0007669"/>
    <property type="project" value="InterPro"/>
</dbReference>